<evidence type="ECO:0000313" key="12">
    <source>
        <dbReference type="Proteomes" id="UP000274756"/>
    </source>
</evidence>
<name>A0A0N4UKQ6_DRAME</name>
<comment type="similarity">
    <text evidence="2 9">Belongs to the Wnt family.</text>
</comment>
<accession>A0A0N4UKQ6</accession>
<protein>
    <recommendedName>
        <fullName evidence="9">Protein Wnt</fullName>
    </recommendedName>
</protein>
<comment type="subcellular location">
    <subcellularLocation>
        <location evidence="1 9">Secreted</location>
        <location evidence="1 9">Extracellular space</location>
        <location evidence="1 9">Extracellular matrix</location>
    </subcellularLocation>
</comment>
<dbReference type="Proteomes" id="UP000274756">
    <property type="component" value="Unassembled WGS sequence"/>
</dbReference>
<dbReference type="OrthoDB" id="5945655at2759"/>
<dbReference type="GO" id="GO:0005109">
    <property type="term" value="F:frizzled binding"/>
    <property type="evidence" value="ECO:0007669"/>
    <property type="project" value="TreeGrafter"/>
</dbReference>
<evidence type="ECO:0000313" key="13">
    <source>
        <dbReference type="WBParaSite" id="DME_0000833401-mRNA-1"/>
    </source>
</evidence>
<keyword evidence="7" id="KW-1015">Disulfide bond</keyword>
<evidence type="ECO:0000313" key="11">
    <source>
        <dbReference type="Proteomes" id="UP000038040"/>
    </source>
</evidence>
<evidence type="ECO:0000256" key="2">
    <source>
        <dbReference type="ARBA" id="ARBA00005683"/>
    </source>
</evidence>
<dbReference type="WBParaSite" id="DME_0000833401-mRNA-1">
    <property type="protein sequence ID" value="DME_0000833401-mRNA-1"/>
    <property type="gene ID" value="DME_0000833401"/>
</dbReference>
<dbReference type="GO" id="GO:0005615">
    <property type="term" value="C:extracellular space"/>
    <property type="evidence" value="ECO:0007669"/>
    <property type="project" value="TreeGrafter"/>
</dbReference>
<dbReference type="GO" id="GO:0005125">
    <property type="term" value="F:cytokine activity"/>
    <property type="evidence" value="ECO:0007669"/>
    <property type="project" value="TreeGrafter"/>
</dbReference>
<organism evidence="11 13">
    <name type="scientific">Dracunculus medinensis</name>
    <name type="common">Guinea worm</name>
    <dbReference type="NCBI Taxonomy" id="318479"/>
    <lineage>
        <taxon>Eukaryota</taxon>
        <taxon>Metazoa</taxon>
        <taxon>Ecdysozoa</taxon>
        <taxon>Nematoda</taxon>
        <taxon>Chromadorea</taxon>
        <taxon>Rhabditida</taxon>
        <taxon>Spirurina</taxon>
        <taxon>Dracunculoidea</taxon>
        <taxon>Dracunculidae</taxon>
        <taxon>Dracunculus</taxon>
    </lineage>
</organism>
<proteinExistence type="inferred from homology"/>
<keyword evidence="3 9" id="KW-0217">Developmental protein</keyword>
<dbReference type="InterPro" id="IPR005817">
    <property type="entry name" value="Wnt"/>
</dbReference>
<keyword evidence="8" id="KW-0449">Lipoprotein</keyword>
<dbReference type="InterPro" id="IPR018161">
    <property type="entry name" value="Wnt_CS"/>
</dbReference>
<gene>
    <name evidence="10" type="ORF">DME_LOCUS10351</name>
</gene>
<evidence type="ECO:0000256" key="5">
    <source>
        <dbReference type="ARBA" id="ARBA00022530"/>
    </source>
</evidence>
<evidence type="ECO:0000256" key="8">
    <source>
        <dbReference type="ARBA" id="ARBA00023288"/>
    </source>
</evidence>
<dbReference type="PROSITE" id="PS00246">
    <property type="entry name" value="WNT1"/>
    <property type="match status" value="1"/>
</dbReference>
<evidence type="ECO:0000256" key="1">
    <source>
        <dbReference type="ARBA" id="ARBA00004498"/>
    </source>
</evidence>
<dbReference type="SMART" id="SM00097">
    <property type="entry name" value="WNT1"/>
    <property type="match status" value="1"/>
</dbReference>
<dbReference type="Proteomes" id="UP000038040">
    <property type="component" value="Unplaced"/>
</dbReference>
<dbReference type="STRING" id="318479.A0A0N4UKQ6"/>
<sequence>MVWFLPYKANVTFDDSDTACTLLLSLTKKQRRLCIKHPYAITYIISALKAAKSECRNQFKDNLWNCSIVEKEFLASQLKRATRETAYIFALSSASVSRVIARACSEGALTSCSCGAQPRRIPKHFIWSGCSHNIRYANKFGRKFFDEVELIAANDARAMVNLHNNRVGRRILSKNMRRKCKCHGLSGSCIVKTCWKVVPELIVQTADNGNALILKTGPRSLRTGRFVGFSKKMVARNELVFLNDSPDYCLIDEINGLKGSQGRECNQNCDE</sequence>
<reference evidence="10 12" key="2">
    <citation type="submission" date="2018-11" db="EMBL/GenBank/DDBJ databases">
        <authorList>
            <consortium name="Pathogen Informatics"/>
        </authorList>
    </citation>
    <scope>NUCLEOTIDE SEQUENCE [LARGE SCALE GENOMIC DNA]</scope>
</reference>
<evidence type="ECO:0000256" key="4">
    <source>
        <dbReference type="ARBA" id="ARBA00022525"/>
    </source>
</evidence>
<dbReference type="GO" id="GO:0045165">
    <property type="term" value="P:cell fate commitment"/>
    <property type="evidence" value="ECO:0007669"/>
    <property type="project" value="TreeGrafter"/>
</dbReference>
<evidence type="ECO:0000256" key="6">
    <source>
        <dbReference type="ARBA" id="ARBA00022687"/>
    </source>
</evidence>
<keyword evidence="6 9" id="KW-0879">Wnt signaling pathway</keyword>
<evidence type="ECO:0000256" key="7">
    <source>
        <dbReference type="ARBA" id="ARBA00023157"/>
    </source>
</evidence>
<keyword evidence="12" id="KW-1185">Reference proteome</keyword>
<dbReference type="PANTHER" id="PTHR12027">
    <property type="entry name" value="WNT RELATED"/>
    <property type="match status" value="1"/>
</dbReference>
<keyword evidence="5" id="KW-0272">Extracellular matrix</keyword>
<reference evidence="13" key="1">
    <citation type="submission" date="2017-02" db="UniProtKB">
        <authorList>
            <consortium name="WormBaseParasite"/>
        </authorList>
    </citation>
    <scope>IDENTIFICATION</scope>
</reference>
<evidence type="ECO:0000313" key="10">
    <source>
        <dbReference type="EMBL" id="VDN60378.1"/>
    </source>
</evidence>
<dbReference type="AlphaFoldDB" id="A0A0N4UKQ6"/>
<dbReference type="GO" id="GO:0030182">
    <property type="term" value="P:neuron differentiation"/>
    <property type="evidence" value="ECO:0007669"/>
    <property type="project" value="TreeGrafter"/>
</dbReference>
<comment type="function">
    <text evidence="9">Ligand for members of the frizzled family of seven transmembrane receptors.</text>
</comment>
<dbReference type="Pfam" id="PF00110">
    <property type="entry name" value="wnt"/>
    <property type="match status" value="1"/>
</dbReference>
<keyword evidence="4" id="KW-0964">Secreted</keyword>
<evidence type="ECO:0000256" key="9">
    <source>
        <dbReference type="RuleBase" id="RU003500"/>
    </source>
</evidence>
<dbReference type="PRINTS" id="PR01349">
    <property type="entry name" value="WNTPROTEIN"/>
</dbReference>
<dbReference type="PANTHER" id="PTHR12027:SF114">
    <property type="entry name" value="PROTEIN MOM-2"/>
    <property type="match status" value="1"/>
</dbReference>
<evidence type="ECO:0000256" key="3">
    <source>
        <dbReference type="ARBA" id="ARBA00022473"/>
    </source>
</evidence>
<dbReference type="EMBL" id="UYYG01001212">
    <property type="protein sequence ID" value="VDN60378.1"/>
    <property type="molecule type" value="Genomic_DNA"/>
</dbReference>
<dbReference type="GO" id="GO:0060070">
    <property type="term" value="P:canonical Wnt signaling pathway"/>
    <property type="evidence" value="ECO:0007669"/>
    <property type="project" value="TreeGrafter"/>
</dbReference>